<feature type="signal peptide" evidence="1">
    <location>
        <begin position="1"/>
        <end position="20"/>
    </location>
</feature>
<dbReference type="OrthoDB" id="10511226at2759"/>
<organism evidence="2 3">
    <name type="scientific">Trachipleistophora hominis</name>
    <name type="common">Microsporidian parasite</name>
    <dbReference type="NCBI Taxonomy" id="72359"/>
    <lineage>
        <taxon>Eukaryota</taxon>
        <taxon>Fungi</taxon>
        <taxon>Fungi incertae sedis</taxon>
        <taxon>Microsporidia</taxon>
        <taxon>Pleistophoridae</taxon>
        <taxon>Trachipleistophora</taxon>
    </lineage>
</organism>
<dbReference type="EMBL" id="JH994100">
    <property type="protein sequence ID" value="ELQ73849.1"/>
    <property type="molecule type" value="Genomic_DNA"/>
</dbReference>
<evidence type="ECO:0000313" key="3">
    <source>
        <dbReference type="Proteomes" id="UP000011185"/>
    </source>
</evidence>
<sequence>MVVLFLFFVSFARFAHNSGADRSLGLFCPQQDFFTNSTVETLINEYITDLSKSSLNDNTIGNCQLAQNMFNSMVDLIDNDRVVYKEELRDQFSITMSILENLKFTTKCAGFYSILHVLLTINIYYYNYMTTAAVKLVKKELREKMEHNFKISRHIFKIYGHNDRMSTWKKHKEELEYIFKNIFQVASTF</sequence>
<evidence type="ECO:0000256" key="1">
    <source>
        <dbReference type="SAM" id="SignalP"/>
    </source>
</evidence>
<dbReference type="VEuPathDB" id="MicrosporidiaDB:THOM_3224"/>
<proteinExistence type="predicted"/>
<dbReference type="Proteomes" id="UP000011185">
    <property type="component" value="Unassembled WGS sequence"/>
</dbReference>
<feature type="chain" id="PRO_5003978736" evidence="1">
    <location>
        <begin position="21"/>
        <end position="189"/>
    </location>
</feature>
<gene>
    <name evidence="2" type="ORF">THOM_3224</name>
</gene>
<dbReference type="InParanoid" id="L7JQY6"/>
<keyword evidence="3" id="KW-1185">Reference proteome</keyword>
<protein>
    <submittedName>
        <fullName evidence="2">Uncharacterized protein</fullName>
    </submittedName>
</protein>
<keyword evidence="1" id="KW-0732">Signal</keyword>
<dbReference type="OMA" id="KCAGFYS"/>
<dbReference type="HOGENOM" id="CLU_1435383_0_0_1"/>
<dbReference type="AlphaFoldDB" id="L7JQY6"/>
<name>L7JQY6_TRAHO</name>
<accession>L7JQY6</accession>
<evidence type="ECO:0000313" key="2">
    <source>
        <dbReference type="EMBL" id="ELQ73849.1"/>
    </source>
</evidence>
<reference evidence="2 3" key="1">
    <citation type="journal article" date="2012" name="PLoS Pathog.">
        <title>The genome of the obligate intracellular parasite Trachipleistophora hominis: new insights into microsporidian genome dynamics and reductive evolution.</title>
        <authorList>
            <person name="Heinz E."/>
            <person name="Williams T.A."/>
            <person name="Nakjang S."/>
            <person name="Noel C.J."/>
            <person name="Swan D.C."/>
            <person name="Goldberg A.V."/>
            <person name="Harris S.R."/>
            <person name="Weinmaier T."/>
            <person name="Markert S."/>
            <person name="Becher D."/>
            <person name="Bernhardt J."/>
            <person name="Dagan T."/>
            <person name="Hacker C."/>
            <person name="Lucocq J.M."/>
            <person name="Schweder T."/>
            <person name="Rattei T."/>
            <person name="Hall N."/>
            <person name="Hirt R.P."/>
            <person name="Embley T.M."/>
        </authorList>
    </citation>
    <scope>NUCLEOTIDE SEQUENCE [LARGE SCALE GENOMIC DNA]</scope>
</reference>